<dbReference type="RefSeq" id="XP_029026084.1">
    <property type="nucleotide sequence ID" value="XM_029170251.3"/>
</dbReference>
<evidence type="ECO:0000256" key="16">
    <source>
        <dbReference type="RuleBase" id="RU363063"/>
    </source>
</evidence>
<dbReference type="RefSeq" id="XP_029026085.1">
    <property type="nucleotide sequence ID" value="XM_029170252.3"/>
</dbReference>
<dbReference type="GO" id="GO:0008532">
    <property type="term" value="F:N-acetyllactosaminide beta-1,3-N-acetylglucosaminyltransferase activity"/>
    <property type="evidence" value="ECO:0007669"/>
    <property type="project" value="UniProtKB-EC"/>
</dbReference>
<evidence type="ECO:0000256" key="7">
    <source>
        <dbReference type="ARBA" id="ARBA00022692"/>
    </source>
</evidence>
<evidence type="ECO:0000256" key="14">
    <source>
        <dbReference type="ARBA" id="ARBA00050470"/>
    </source>
</evidence>
<dbReference type="InterPro" id="IPR002659">
    <property type="entry name" value="Glyco_trans_31"/>
</dbReference>
<dbReference type="RefSeq" id="XP_055369816.1">
    <property type="nucleotide sequence ID" value="XM_055513841.1"/>
</dbReference>
<reference evidence="18 19" key="1">
    <citation type="submission" date="2025-04" db="UniProtKB">
        <authorList>
            <consortium name="RefSeq"/>
        </authorList>
    </citation>
    <scope>IDENTIFICATION</scope>
</reference>
<keyword evidence="11 16" id="KW-0472">Membrane</keyword>
<organism evidence="17 18">
    <name type="scientific">Betta splendens</name>
    <name type="common">Siamese fighting fish</name>
    <dbReference type="NCBI Taxonomy" id="158456"/>
    <lineage>
        <taxon>Eukaryota</taxon>
        <taxon>Metazoa</taxon>
        <taxon>Chordata</taxon>
        <taxon>Craniata</taxon>
        <taxon>Vertebrata</taxon>
        <taxon>Euteleostomi</taxon>
        <taxon>Actinopterygii</taxon>
        <taxon>Neopterygii</taxon>
        <taxon>Teleostei</taxon>
        <taxon>Neoteleostei</taxon>
        <taxon>Acanthomorphata</taxon>
        <taxon>Anabantaria</taxon>
        <taxon>Anabantiformes</taxon>
        <taxon>Anabantoidei</taxon>
        <taxon>Osphronemidae</taxon>
        <taxon>Betta</taxon>
    </lineage>
</organism>
<evidence type="ECO:0000256" key="11">
    <source>
        <dbReference type="ARBA" id="ARBA00023136"/>
    </source>
</evidence>
<dbReference type="GO" id="GO:0016262">
    <property type="term" value="F:protein N-acetylglucosaminyltransferase activity"/>
    <property type="evidence" value="ECO:0007669"/>
    <property type="project" value="TreeGrafter"/>
</dbReference>
<dbReference type="EC" id="2.4.1.-" evidence="16"/>
<evidence type="ECO:0000256" key="3">
    <source>
        <dbReference type="ARBA" id="ARBA00004922"/>
    </source>
</evidence>
<comment type="subunit">
    <text evidence="15">Interacts with B3GNT8; this interaction greatly increases B3GNT2 catalytic activity, independently of B3GNT8 enzymatic activity.</text>
</comment>
<evidence type="ECO:0000313" key="20">
    <source>
        <dbReference type="RefSeq" id="XP_029026085.1"/>
    </source>
</evidence>
<keyword evidence="5 16" id="KW-0328">Glycosyltransferase</keyword>
<dbReference type="CTD" id="797513"/>
<gene>
    <name evidence="18 19 20 21" type="primary">b3gnt2l</name>
</gene>
<comment type="catalytic activity">
    <reaction evidence="14">
        <text>a beta-D-galactosyl-(1-&gt;4)-N-acetyl-beta-D-glucosaminyl derivative + UDP-N-acetyl-alpha-D-glucosamine = an N-acetyl-beta-D-glucosaminyl-(1-&gt;3)-beta-D-galactosyl-(1-&gt;4)-N-acetyl-beta-D-glucosaminyl derivative + UDP + H(+)</text>
        <dbReference type="Rhea" id="RHEA:14389"/>
        <dbReference type="ChEBI" id="CHEBI:15378"/>
        <dbReference type="ChEBI" id="CHEBI:57705"/>
        <dbReference type="ChEBI" id="CHEBI:58223"/>
        <dbReference type="ChEBI" id="CHEBI:133507"/>
        <dbReference type="ChEBI" id="CHEBI:134090"/>
        <dbReference type="EC" id="2.4.1.149"/>
    </reaction>
</comment>
<protein>
    <recommendedName>
        <fullName evidence="16">Hexosyltransferase</fullName>
        <ecNumber evidence="16">2.4.1.-</ecNumber>
    </recommendedName>
</protein>
<keyword evidence="10 16" id="KW-0333">Golgi apparatus</keyword>
<dbReference type="PANTHER" id="PTHR11214:SF87">
    <property type="entry name" value="UDP-GLCNAC:BETAGAL BETA-1,3-N-ACETYLGLUCOSAMINYLTRANSFERASE 8"/>
    <property type="match status" value="1"/>
</dbReference>
<evidence type="ECO:0000256" key="6">
    <source>
        <dbReference type="ARBA" id="ARBA00022679"/>
    </source>
</evidence>
<dbReference type="RefSeq" id="XP_029026083.1">
    <property type="nucleotide sequence ID" value="XM_029170250.3"/>
</dbReference>
<evidence type="ECO:0000256" key="13">
    <source>
        <dbReference type="ARBA" id="ARBA00023211"/>
    </source>
</evidence>
<evidence type="ECO:0000256" key="8">
    <source>
        <dbReference type="ARBA" id="ARBA00022968"/>
    </source>
</evidence>
<keyword evidence="12" id="KW-0325">Glycoprotein</keyword>
<evidence type="ECO:0000256" key="9">
    <source>
        <dbReference type="ARBA" id="ARBA00022989"/>
    </source>
</evidence>
<keyword evidence="13" id="KW-0464">Manganese</keyword>
<keyword evidence="7 16" id="KW-0812">Transmembrane</keyword>
<evidence type="ECO:0000256" key="2">
    <source>
        <dbReference type="ARBA" id="ARBA00004323"/>
    </source>
</evidence>
<dbReference type="PANTHER" id="PTHR11214">
    <property type="entry name" value="BETA-1,3-N-ACETYLGLUCOSAMINYLTRANSFERASE"/>
    <property type="match status" value="1"/>
</dbReference>
<dbReference type="GeneID" id="114867527"/>
<keyword evidence="8 16" id="KW-0735">Signal-anchor</keyword>
<dbReference type="FunFam" id="3.90.550.50:FF:000010">
    <property type="entry name" value="Hexosyltransferase"/>
    <property type="match status" value="1"/>
</dbReference>
<dbReference type="GO" id="GO:0006493">
    <property type="term" value="P:protein O-linked glycosylation"/>
    <property type="evidence" value="ECO:0007669"/>
    <property type="project" value="TreeGrafter"/>
</dbReference>
<dbReference type="KEGG" id="bspl:114867527"/>
<proteinExistence type="inferred from homology"/>
<evidence type="ECO:0000313" key="18">
    <source>
        <dbReference type="RefSeq" id="XP_029026083.1"/>
    </source>
</evidence>
<evidence type="ECO:0000256" key="4">
    <source>
        <dbReference type="ARBA" id="ARBA00008661"/>
    </source>
</evidence>
<feature type="transmembrane region" description="Helical" evidence="16">
    <location>
        <begin position="7"/>
        <end position="24"/>
    </location>
</feature>
<comment type="pathway">
    <text evidence="3">Protein modification; protein glycosylation.</text>
</comment>
<dbReference type="Gene3D" id="3.90.550.50">
    <property type="match status" value="1"/>
</dbReference>
<keyword evidence="9 16" id="KW-1133">Transmembrane helix</keyword>
<comment type="similarity">
    <text evidence="4 16">Belongs to the glycosyltransferase 31 family.</text>
</comment>
<dbReference type="Pfam" id="PF01762">
    <property type="entry name" value="Galactosyl_T"/>
    <property type="match status" value="1"/>
</dbReference>
<dbReference type="AlphaFoldDB" id="A0A6P7P7B6"/>
<comment type="subcellular location">
    <subcellularLocation>
        <location evidence="2 16">Golgi apparatus membrane</location>
        <topology evidence="2 16">Single-pass type II membrane protein</topology>
    </subcellularLocation>
</comment>
<keyword evidence="6" id="KW-0808">Transferase</keyword>
<evidence type="ECO:0000313" key="21">
    <source>
        <dbReference type="RefSeq" id="XP_055369816.1"/>
    </source>
</evidence>
<dbReference type="GO" id="GO:0000139">
    <property type="term" value="C:Golgi membrane"/>
    <property type="evidence" value="ECO:0007669"/>
    <property type="project" value="UniProtKB-SubCell"/>
</dbReference>
<sequence length="408" mass="46213">MRLNRPFTAMVVLITFVMILFLNLNPDLTHTLRSGAKDLQKSEGTTPALVERSSVEPQRSVVVSEAFRSSIPQNGAYWNRLFYFGLKLLDEGGKALENASDWSHCKENNLETLQTNMHDFTSYPSRLQSFLQAINCKSPPVLLNQPGKCASGPTFLLLAIKSNLRNFEERQAVRETWGREGEYERGLRVRTVFLLGTSQADVPDLNPLLTFEAKYYGDIVQWDFQDSFFNLTLKMNTFLQWTIKHCPNVSFVFSGDDDVFVNTPALLGYLQSLEASKASRLYTGDIISTASPHRDPKNKYYIPTSFYEGPYPAYAGGGGYVFSGALLQNLSSILNLIPFFPIDDVYVGMCFMALEVAPESNPQFRTFDIKVEDRENLCIHKNILLVHRRSPSESKRLWKGIHNPLLTC</sequence>
<dbReference type="GeneTree" id="ENSGT00940000161895"/>
<evidence type="ECO:0000256" key="15">
    <source>
        <dbReference type="ARBA" id="ARBA00065824"/>
    </source>
</evidence>
<dbReference type="GO" id="GO:0030311">
    <property type="term" value="P:poly-N-acetyllactosamine biosynthetic process"/>
    <property type="evidence" value="ECO:0007669"/>
    <property type="project" value="TreeGrafter"/>
</dbReference>
<evidence type="ECO:0000313" key="19">
    <source>
        <dbReference type="RefSeq" id="XP_029026084.1"/>
    </source>
</evidence>
<evidence type="ECO:0000256" key="12">
    <source>
        <dbReference type="ARBA" id="ARBA00023180"/>
    </source>
</evidence>
<evidence type="ECO:0000313" key="17">
    <source>
        <dbReference type="Proteomes" id="UP000515150"/>
    </source>
</evidence>
<evidence type="ECO:0000256" key="10">
    <source>
        <dbReference type="ARBA" id="ARBA00023034"/>
    </source>
</evidence>
<name>A0A6P7P7B6_BETSP</name>
<dbReference type="Proteomes" id="UP000515150">
    <property type="component" value="Chromosome 13"/>
</dbReference>
<evidence type="ECO:0000256" key="1">
    <source>
        <dbReference type="ARBA" id="ARBA00001936"/>
    </source>
</evidence>
<dbReference type="OrthoDB" id="5957813at2759"/>
<evidence type="ECO:0000256" key="5">
    <source>
        <dbReference type="ARBA" id="ARBA00022676"/>
    </source>
</evidence>
<accession>A0A6P7P7B6</accession>
<keyword evidence="17" id="KW-1185">Reference proteome</keyword>
<comment type="cofactor">
    <cofactor evidence="1">
        <name>Mn(2+)</name>
        <dbReference type="ChEBI" id="CHEBI:29035"/>
    </cofactor>
</comment>